<sequence>MRSKCGPGLWRSGVFVEKEERGCETKGEECGAILQDLSDKINNKHQEVHTHPLLSIFKMAEVEVKLPQGSGATAIPKNEKCPLKLYIPEIIEIQL</sequence>
<proteinExistence type="predicted"/>
<protein>
    <submittedName>
        <fullName evidence="1">Uncharacterized protein</fullName>
    </submittedName>
</protein>
<reference evidence="1 2" key="1">
    <citation type="journal article" date="2021" name="J. Hered.">
        <title>A chromosome-level genome assembly of the parasitoid wasp, Cotesia glomerata (Hymenoptera: Braconidae).</title>
        <authorList>
            <person name="Pinto B.J."/>
            <person name="Weis J.J."/>
            <person name="Gamble T."/>
            <person name="Ode P.J."/>
            <person name="Paul R."/>
            <person name="Zaspel J.M."/>
        </authorList>
    </citation>
    <scope>NUCLEOTIDE SEQUENCE [LARGE SCALE GENOMIC DNA]</scope>
    <source>
        <strain evidence="1">CgM1</strain>
    </source>
</reference>
<keyword evidence="2" id="KW-1185">Reference proteome</keyword>
<dbReference type="AlphaFoldDB" id="A0AAV7HKZ7"/>
<dbReference type="EMBL" id="JAHXZJ010002609">
    <property type="protein sequence ID" value="KAH0540525.1"/>
    <property type="molecule type" value="Genomic_DNA"/>
</dbReference>
<gene>
    <name evidence="1" type="ORF">KQX54_018004</name>
</gene>
<dbReference type="Proteomes" id="UP000826195">
    <property type="component" value="Unassembled WGS sequence"/>
</dbReference>
<comment type="caution">
    <text evidence="1">The sequence shown here is derived from an EMBL/GenBank/DDBJ whole genome shotgun (WGS) entry which is preliminary data.</text>
</comment>
<accession>A0AAV7HKZ7</accession>
<name>A0AAV7HKZ7_COTGL</name>
<evidence type="ECO:0000313" key="2">
    <source>
        <dbReference type="Proteomes" id="UP000826195"/>
    </source>
</evidence>
<evidence type="ECO:0000313" key="1">
    <source>
        <dbReference type="EMBL" id="KAH0540525.1"/>
    </source>
</evidence>
<organism evidence="1 2">
    <name type="scientific">Cotesia glomerata</name>
    <name type="common">Lepidopteran parasitic wasp</name>
    <name type="synonym">Apanteles glomeratus</name>
    <dbReference type="NCBI Taxonomy" id="32391"/>
    <lineage>
        <taxon>Eukaryota</taxon>
        <taxon>Metazoa</taxon>
        <taxon>Ecdysozoa</taxon>
        <taxon>Arthropoda</taxon>
        <taxon>Hexapoda</taxon>
        <taxon>Insecta</taxon>
        <taxon>Pterygota</taxon>
        <taxon>Neoptera</taxon>
        <taxon>Endopterygota</taxon>
        <taxon>Hymenoptera</taxon>
        <taxon>Apocrita</taxon>
        <taxon>Ichneumonoidea</taxon>
        <taxon>Braconidae</taxon>
        <taxon>Microgastrinae</taxon>
        <taxon>Cotesia</taxon>
    </lineage>
</organism>